<evidence type="ECO:0000256" key="1">
    <source>
        <dbReference type="SAM" id="Phobius"/>
    </source>
</evidence>
<dbReference type="FunCoup" id="K0KQQ9">
    <property type="interactions" value="53"/>
</dbReference>
<name>K0KQQ9_WICCF</name>
<keyword evidence="1" id="KW-0812">Transmembrane</keyword>
<keyword evidence="1" id="KW-0472">Membrane</keyword>
<evidence type="ECO:0000313" key="2">
    <source>
        <dbReference type="EMBL" id="CCH43674.1"/>
    </source>
</evidence>
<comment type="caution">
    <text evidence="2">The sequence shown here is derived from an EMBL/GenBank/DDBJ whole genome shotgun (WGS) entry which is preliminary data.</text>
</comment>
<dbReference type="PANTHER" id="PTHR35519:SF1">
    <property type="entry name" value="YALI0C06193P"/>
    <property type="match status" value="1"/>
</dbReference>
<dbReference type="EMBL" id="CAIF01000087">
    <property type="protein sequence ID" value="CCH43674.1"/>
    <property type="molecule type" value="Genomic_DNA"/>
</dbReference>
<dbReference type="AlphaFoldDB" id="K0KQQ9"/>
<dbReference type="HOGENOM" id="CLU_886243_0_0_1"/>
<protein>
    <submittedName>
        <fullName evidence="2">Membrane protein</fullName>
    </submittedName>
</protein>
<proteinExistence type="predicted"/>
<dbReference type="PANTHER" id="PTHR35519">
    <property type="entry name" value="MEMBRANE PROTEINS"/>
    <property type="match status" value="1"/>
</dbReference>
<organism evidence="2 3">
    <name type="scientific">Wickerhamomyces ciferrii (strain ATCC 14091 / BCRC 22168 / CBS 111 / JCM 3599 / NBRC 0793 / NRRL Y-1031 F-60-10)</name>
    <name type="common">Yeast</name>
    <name type="synonym">Pichia ciferrii</name>
    <dbReference type="NCBI Taxonomy" id="1206466"/>
    <lineage>
        <taxon>Eukaryota</taxon>
        <taxon>Fungi</taxon>
        <taxon>Dikarya</taxon>
        <taxon>Ascomycota</taxon>
        <taxon>Saccharomycotina</taxon>
        <taxon>Saccharomycetes</taxon>
        <taxon>Phaffomycetales</taxon>
        <taxon>Wickerhamomycetaceae</taxon>
        <taxon>Wickerhamomyces</taxon>
    </lineage>
</organism>
<accession>K0KQQ9</accession>
<dbReference type="Pfam" id="PF13430">
    <property type="entry name" value="DUF4112"/>
    <property type="match status" value="1"/>
</dbReference>
<dbReference type="InterPro" id="IPR025187">
    <property type="entry name" value="DUF4112"/>
</dbReference>
<reference evidence="2 3" key="1">
    <citation type="journal article" date="2012" name="Eukaryot. Cell">
        <title>Draft genome sequence of Wickerhamomyces ciferrii NRRL Y-1031 F-60-10.</title>
        <authorList>
            <person name="Schneider J."/>
            <person name="Andrea H."/>
            <person name="Blom J."/>
            <person name="Jaenicke S."/>
            <person name="Ruckert C."/>
            <person name="Schorsch C."/>
            <person name="Szczepanowski R."/>
            <person name="Farwick M."/>
            <person name="Goesmann A."/>
            <person name="Puhler A."/>
            <person name="Schaffer S."/>
            <person name="Tauch A."/>
            <person name="Kohler T."/>
            <person name="Brinkrolf K."/>
        </authorList>
    </citation>
    <scope>NUCLEOTIDE SEQUENCE [LARGE SCALE GENOMIC DNA]</scope>
    <source>
        <strain evidence="3">ATCC 14091 / BCRC 22168 / CBS 111 / JCM 3599 / NBRC 0793 / NRRL Y-1031 F-60-10</strain>
    </source>
</reference>
<keyword evidence="1" id="KW-1133">Transmembrane helix</keyword>
<dbReference type="Proteomes" id="UP000009328">
    <property type="component" value="Unassembled WGS sequence"/>
</dbReference>
<feature type="transmembrane region" description="Helical" evidence="1">
    <location>
        <begin position="133"/>
        <end position="152"/>
    </location>
</feature>
<gene>
    <name evidence="2" type="ORF">BN7_3227</name>
</gene>
<sequence length="314" mass="35741">MDTINNFAEKLEGIPGYDMAVDWINDKVGEKYQTKDPFYVEIHGKKKRRKAPETCTKQEQKAWKRIKKKAWLDDRNFFGCYPIDLGLGLAPLLAILPVIGPLMMFAVHGRLVSIADQEFHLSPKLVTQMHGNIAFDLLISFPPIIGSLFAWLNGCSTRNAALVHTELVKRERQKEQERLQRLNLPNQQAQFHSPDNLTGTHSFNSNNRANIGIGTNTGGQTFDSRFQQNNRQPSNIHQPLPTQKYQQSTIQTRPQPQAVPVAVAPRPIETKQIPTTSPIRKPPQAHYMTAAPQSAMTYNQYSNFDQQMIRGRHY</sequence>
<keyword evidence="3" id="KW-1185">Reference proteome</keyword>
<dbReference type="InParanoid" id="K0KQQ9"/>
<dbReference type="eggNOG" id="ENOG502RXX6">
    <property type="taxonomic scope" value="Eukaryota"/>
</dbReference>
<evidence type="ECO:0000313" key="3">
    <source>
        <dbReference type="Proteomes" id="UP000009328"/>
    </source>
</evidence>